<reference evidence="2" key="1">
    <citation type="journal article" date="2019" name="Int. J. Syst. Evol. Microbiol.">
        <title>The Global Catalogue of Microorganisms (GCM) 10K type strain sequencing project: providing services to taxonomists for standard genome sequencing and annotation.</title>
        <authorList>
            <consortium name="The Broad Institute Genomics Platform"/>
            <consortium name="The Broad Institute Genome Sequencing Center for Infectious Disease"/>
            <person name="Wu L."/>
            <person name="Ma J."/>
        </authorList>
    </citation>
    <scope>NUCLEOTIDE SEQUENCE [LARGE SCALE GENOMIC DNA]</scope>
    <source>
        <strain evidence="2">CCUG 70865</strain>
    </source>
</reference>
<evidence type="ECO:0000313" key="1">
    <source>
        <dbReference type="EMBL" id="MFD1602225.1"/>
    </source>
</evidence>
<accession>A0ABW4HAV6</accession>
<evidence type="ECO:0008006" key="3">
    <source>
        <dbReference type="Google" id="ProtNLM"/>
    </source>
</evidence>
<comment type="caution">
    <text evidence="1">The sequence shown here is derived from an EMBL/GenBank/DDBJ whole genome shotgun (WGS) entry which is preliminary data.</text>
</comment>
<gene>
    <name evidence="1" type="ORF">ACFSC2_05660</name>
</gene>
<evidence type="ECO:0000313" key="2">
    <source>
        <dbReference type="Proteomes" id="UP001597138"/>
    </source>
</evidence>
<dbReference type="RefSeq" id="WP_379816436.1">
    <property type="nucleotide sequence ID" value="NZ_JBHUDZ010000007.1"/>
</dbReference>
<dbReference type="Proteomes" id="UP001597138">
    <property type="component" value="Unassembled WGS sequence"/>
</dbReference>
<keyword evidence="2" id="KW-1185">Reference proteome</keyword>
<protein>
    <recommendedName>
        <fullName evidence="3">YD repeat-containing protein</fullName>
    </recommendedName>
</protein>
<organism evidence="1 2">
    <name type="scientific">Flavobacterium artemisiae</name>
    <dbReference type="NCBI Taxonomy" id="2126556"/>
    <lineage>
        <taxon>Bacteria</taxon>
        <taxon>Pseudomonadati</taxon>
        <taxon>Bacteroidota</taxon>
        <taxon>Flavobacteriia</taxon>
        <taxon>Flavobacteriales</taxon>
        <taxon>Flavobacteriaceae</taxon>
        <taxon>Flavobacterium</taxon>
    </lineage>
</organism>
<sequence>MKNFFFVLILVSQTILSQQIEIFNYPKNQYRVETKNFKINPTPNYQFLNEAYFPITVKDLDLKNRKSIKNISCYYNDNEAKTYYLEFTFEGKIALTEDFYRNEKFLFNYSKEVITRQRYEIESDKSERLYSIDSIIYDHNQNIIRKSLTNYNLKQIISEIHIENYEYFEKNKLAKMYQYSIVENMPYLAGDLFIYEHTIDRVTEKIYHFESNNHNTKELKKDSITINPNFRKNVYYLNKKGEISKFDHFYTDKSIDKSTNLKYDNFSKITSITATHLDEPDTQTFKFDINNNLIELTYDKAIRKCKYDKNNNLISDILTDKESNQNIFALEQSYQYDTNNNWTSIVIFKNGSFDTKMTRKINYY</sequence>
<dbReference type="Gene3D" id="2.180.10.10">
    <property type="entry name" value="RHS repeat-associated core"/>
    <property type="match status" value="1"/>
</dbReference>
<proteinExistence type="predicted"/>
<dbReference type="EMBL" id="JBHUDZ010000007">
    <property type="protein sequence ID" value="MFD1602225.1"/>
    <property type="molecule type" value="Genomic_DNA"/>
</dbReference>
<name>A0ABW4HAV6_9FLAO</name>